<dbReference type="EMBL" id="CP039865">
    <property type="protein sequence ID" value="QCK86981.1"/>
    <property type="molecule type" value="Genomic_DNA"/>
</dbReference>
<accession>A0A4D7QK31</accession>
<protein>
    <submittedName>
        <fullName evidence="3">Uncharacterized protein</fullName>
    </submittedName>
</protein>
<evidence type="ECO:0000256" key="2">
    <source>
        <dbReference type="SAM" id="Phobius"/>
    </source>
</evidence>
<keyword evidence="2" id="KW-1133">Transmembrane helix</keyword>
<keyword evidence="4" id="KW-1185">Reference proteome</keyword>
<evidence type="ECO:0000256" key="1">
    <source>
        <dbReference type="SAM" id="MobiDB-lite"/>
    </source>
</evidence>
<keyword evidence="2" id="KW-0812">Transmembrane</keyword>
<dbReference type="AlphaFoldDB" id="A0A4D7QK31"/>
<feature type="region of interest" description="Disordered" evidence="1">
    <location>
        <begin position="93"/>
        <end position="217"/>
    </location>
</feature>
<reference evidence="3 4" key="1">
    <citation type="submission" date="2019-04" db="EMBL/GenBank/DDBJ databases">
        <title>Phreatobacter aquaticus sp. nov.</title>
        <authorList>
            <person name="Choi A."/>
            <person name="Baek K."/>
        </authorList>
    </citation>
    <scope>NUCLEOTIDE SEQUENCE [LARGE SCALE GENOMIC DNA]</scope>
    <source>
        <strain evidence="3 4">NMCR1094</strain>
    </source>
</reference>
<feature type="transmembrane region" description="Helical" evidence="2">
    <location>
        <begin position="49"/>
        <end position="69"/>
    </location>
</feature>
<sequence length="217" mass="22158">MSHSAEAATAAALDGRTDFPVQGFEDRLYDPEQERAVARRLRGVRWRRLMVTGGALALAAAGATGLTLASRDAVQGSVRTETVATTTPAPVTAPILQVGPQPAASPDTPPVLSSASSTPARLVTPPASDPNKLQERIATATPATPEPLGAARAFSPPTDSNGTTPEGIRRIPLAAGGRALVPAQGEQPASPAVAAVEPTQPMAATAPLPPRRPNRAP</sequence>
<keyword evidence="2" id="KW-0472">Membrane</keyword>
<evidence type="ECO:0000313" key="3">
    <source>
        <dbReference type="EMBL" id="QCK86981.1"/>
    </source>
</evidence>
<name>A0A4D7QK31_9HYPH</name>
<dbReference type="RefSeq" id="WP_137100312.1">
    <property type="nucleotide sequence ID" value="NZ_CP039865.1"/>
</dbReference>
<gene>
    <name evidence="3" type="ORF">E8L99_15055</name>
</gene>
<dbReference type="KEGG" id="paqt:E8L99_15055"/>
<proteinExistence type="predicted"/>
<evidence type="ECO:0000313" key="4">
    <source>
        <dbReference type="Proteomes" id="UP000298588"/>
    </source>
</evidence>
<organism evidence="3 4">
    <name type="scientific">Phreatobacter aquaticus</name>
    <dbReference type="NCBI Taxonomy" id="2570229"/>
    <lineage>
        <taxon>Bacteria</taxon>
        <taxon>Pseudomonadati</taxon>
        <taxon>Pseudomonadota</taxon>
        <taxon>Alphaproteobacteria</taxon>
        <taxon>Hyphomicrobiales</taxon>
        <taxon>Phreatobacteraceae</taxon>
        <taxon>Phreatobacter</taxon>
    </lineage>
</organism>
<dbReference type="Proteomes" id="UP000298588">
    <property type="component" value="Chromosome"/>
</dbReference>